<sequence>MERPGSFEQKDRREMDGDAVVWFLQLCEQHGIEIFVDGGWGVDALVGKQTRPHEDLDIALQHKDVPALRSLLEAHGYRDVLRDDTRDCNFVMGDEQGHEVDFHSYTFDEQGRLVFGVEYPPDSLTGRGTIQGYAVKCISPEWMLKFHSGYELDENDYHDVCVLCEHFGFALPAEYERFVHKEG</sequence>
<dbReference type="Gene3D" id="3.30.460.40">
    <property type="match status" value="1"/>
</dbReference>
<proteinExistence type="predicted"/>
<dbReference type="RefSeq" id="WP_126594454.1">
    <property type="nucleotide sequence ID" value="NZ_BIFQ01000001.1"/>
</dbReference>
<protein>
    <submittedName>
        <fullName evidence="1">Aminoglycoside nucleotidyltransferase</fullName>
    </submittedName>
</protein>
<keyword evidence="1" id="KW-0808">Transferase</keyword>
<dbReference type="Pfam" id="PF10706">
    <property type="entry name" value="Aminoglyc_resit"/>
    <property type="match status" value="1"/>
</dbReference>
<dbReference type="AlphaFoldDB" id="A0A401Z8K3"/>
<gene>
    <name evidence="1" type="ORF">KDAU_04770</name>
</gene>
<dbReference type="EMBL" id="BIFQ01000001">
    <property type="protein sequence ID" value="GCE03148.1"/>
    <property type="molecule type" value="Genomic_DNA"/>
</dbReference>
<organism evidence="1 2">
    <name type="scientific">Dictyobacter aurantiacus</name>
    <dbReference type="NCBI Taxonomy" id="1936993"/>
    <lineage>
        <taxon>Bacteria</taxon>
        <taxon>Bacillati</taxon>
        <taxon>Chloroflexota</taxon>
        <taxon>Ktedonobacteria</taxon>
        <taxon>Ktedonobacterales</taxon>
        <taxon>Dictyobacteraceae</taxon>
        <taxon>Dictyobacter</taxon>
    </lineage>
</organism>
<accession>A0A401Z8K3</accession>
<keyword evidence="2" id="KW-1185">Reference proteome</keyword>
<reference evidence="2" key="1">
    <citation type="submission" date="2018-12" db="EMBL/GenBank/DDBJ databases">
        <title>Tengunoibacter tsumagoiensis gen. nov., sp. nov., Dictyobacter kobayashii sp. nov., D. alpinus sp. nov., and D. joshuensis sp. nov. and description of Dictyobacteraceae fam. nov. within the order Ktedonobacterales isolated from Tengu-no-mugimeshi.</title>
        <authorList>
            <person name="Wang C.M."/>
            <person name="Zheng Y."/>
            <person name="Sakai Y."/>
            <person name="Toyoda A."/>
            <person name="Minakuchi Y."/>
            <person name="Abe K."/>
            <person name="Yokota A."/>
            <person name="Yabe S."/>
        </authorList>
    </citation>
    <scope>NUCLEOTIDE SEQUENCE [LARGE SCALE GENOMIC DNA]</scope>
    <source>
        <strain evidence="2">S-27</strain>
    </source>
</reference>
<dbReference type="InterPro" id="IPR019646">
    <property type="entry name" value="Aminoglyc_AdlTrfase"/>
</dbReference>
<evidence type="ECO:0000313" key="2">
    <source>
        <dbReference type="Proteomes" id="UP000287224"/>
    </source>
</evidence>
<comment type="caution">
    <text evidence="1">The sequence shown here is derived from an EMBL/GenBank/DDBJ whole genome shotgun (WGS) entry which is preliminary data.</text>
</comment>
<dbReference type="OrthoDB" id="9800567at2"/>
<name>A0A401Z8K3_9CHLR</name>
<evidence type="ECO:0000313" key="1">
    <source>
        <dbReference type="EMBL" id="GCE03148.1"/>
    </source>
</evidence>
<dbReference type="GO" id="GO:0016740">
    <property type="term" value="F:transferase activity"/>
    <property type="evidence" value="ECO:0007669"/>
    <property type="project" value="UniProtKB-KW"/>
</dbReference>
<dbReference type="Proteomes" id="UP000287224">
    <property type="component" value="Unassembled WGS sequence"/>
</dbReference>